<dbReference type="RefSeq" id="WP_014220066.1">
    <property type="nucleotide sequence ID" value="NZ_LWBO01000010.1"/>
</dbReference>
<feature type="signal peptide" evidence="1">
    <location>
        <begin position="1"/>
        <end position="23"/>
    </location>
</feature>
<dbReference type="Pfam" id="PF00144">
    <property type="entry name" value="Beta-lactamase"/>
    <property type="match status" value="1"/>
</dbReference>
<dbReference type="EMBL" id="LWBO01000010">
    <property type="protein sequence ID" value="OQP49541.1"/>
    <property type="molecule type" value="Genomic_DNA"/>
</dbReference>
<feature type="domain" description="Beta-lactamase-related" evidence="2">
    <location>
        <begin position="31"/>
        <end position="335"/>
    </location>
</feature>
<dbReference type="PANTHER" id="PTHR46825">
    <property type="entry name" value="D-ALANYL-D-ALANINE-CARBOXYPEPTIDASE/ENDOPEPTIDASE AMPH"/>
    <property type="match status" value="1"/>
</dbReference>
<accession>A0ABX3NZX0</accession>
<name>A0ABX3NZX0_9BACT</name>
<reference evidence="3 4" key="1">
    <citation type="submission" date="2016-04" db="EMBL/GenBank/DDBJ databases">
        <authorList>
            <person name="Chen L."/>
            <person name="Zhuang W."/>
            <person name="Wang G."/>
        </authorList>
    </citation>
    <scope>NUCLEOTIDE SEQUENCE [LARGE SCALE GENOMIC DNA]</scope>
    <source>
        <strain evidence="4">GR20</strain>
    </source>
</reference>
<dbReference type="SUPFAM" id="SSF56601">
    <property type="entry name" value="beta-lactamase/transpeptidase-like"/>
    <property type="match status" value="1"/>
</dbReference>
<organism evidence="3 4">
    <name type="scientific">Niastella koreensis</name>
    <dbReference type="NCBI Taxonomy" id="354356"/>
    <lineage>
        <taxon>Bacteria</taxon>
        <taxon>Pseudomonadati</taxon>
        <taxon>Bacteroidota</taxon>
        <taxon>Chitinophagia</taxon>
        <taxon>Chitinophagales</taxon>
        <taxon>Chitinophagaceae</taxon>
        <taxon>Niastella</taxon>
    </lineage>
</organism>
<dbReference type="InterPro" id="IPR001466">
    <property type="entry name" value="Beta-lactam-related"/>
</dbReference>
<gene>
    <name evidence="3" type="ORF">A4D02_28525</name>
</gene>
<sequence>MMKRFLISLLSLLSLGLTSYTQSISRLKLDNLFNTLSENNLAMASIAISKNGVLVYQKAIGCSFIEGNNKVPANINTEYRIGSISKMFTATIIFQLIEEKKLFINDTLYQYFPSLPNAGVITISELLNHRSGLPSFTNATNYPDWMDKPKNHNDLLALISGRKADFEPNSKADYNNSNYLLLSYIIEKVCKKNYKEVLNERIISKLNLTRNYYGNGIDSNKNECASYKYFDNKWVKDKAANLNNFSGAGAIVSTPSDMTKFIEALFSYKLVSKASLDKMKTLVDGYGMGMFPYSFQSKKGYGHNGKTEGFASSLSYYPEDKLAIAYCTNGEVYPKADILNGVLGICFNTAYTIPVFKPLVINNQELDKYIGTYLSSQPSIKVLCTKNEVNLLLETSGHTFVLDAIENNKFMNARYGYFFEFNQANKQLLIKEGDDVYYLNKQ</sequence>
<dbReference type="InterPro" id="IPR012338">
    <property type="entry name" value="Beta-lactam/transpept-like"/>
</dbReference>
<dbReference type="Gene3D" id="3.40.710.10">
    <property type="entry name" value="DD-peptidase/beta-lactamase superfamily"/>
    <property type="match status" value="1"/>
</dbReference>
<dbReference type="PANTHER" id="PTHR46825:SF7">
    <property type="entry name" value="D-ALANYL-D-ALANINE CARBOXYPEPTIDASE"/>
    <property type="match status" value="1"/>
</dbReference>
<comment type="caution">
    <text evidence="3">The sequence shown here is derived from an EMBL/GenBank/DDBJ whole genome shotgun (WGS) entry which is preliminary data.</text>
</comment>
<keyword evidence="1" id="KW-0732">Signal</keyword>
<protein>
    <recommendedName>
        <fullName evidence="2">Beta-lactamase-related domain-containing protein</fullName>
    </recommendedName>
</protein>
<feature type="chain" id="PRO_5046285867" description="Beta-lactamase-related domain-containing protein" evidence="1">
    <location>
        <begin position="24"/>
        <end position="442"/>
    </location>
</feature>
<dbReference type="Proteomes" id="UP000192277">
    <property type="component" value="Unassembled WGS sequence"/>
</dbReference>
<evidence type="ECO:0000259" key="2">
    <source>
        <dbReference type="Pfam" id="PF00144"/>
    </source>
</evidence>
<evidence type="ECO:0000313" key="4">
    <source>
        <dbReference type="Proteomes" id="UP000192277"/>
    </source>
</evidence>
<proteinExistence type="predicted"/>
<evidence type="ECO:0000313" key="3">
    <source>
        <dbReference type="EMBL" id="OQP49541.1"/>
    </source>
</evidence>
<dbReference type="InterPro" id="IPR050491">
    <property type="entry name" value="AmpC-like"/>
</dbReference>
<keyword evidence="4" id="KW-1185">Reference proteome</keyword>
<evidence type="ECO:0000256" key="1">
    <source>
        <dbReference type="SAM" id="SignalP"/>
    </source>
</evidence>